<dbReference type="CDD" id="cd06259">
    <property type="entry name" value="YdcF-like"/>
    <property type="match status" value="1"/>
</dbReference>
<dbReference type="InterPro" id="IPR003848">
    <property type="entry name" value="DUF218"/>
</dbReference>
<dbReference type="PANTHER" id="PTHR30336:SF20">
    <property type="entry name" value="DUF218 DOMAIN-CONTAINING PROTEIN"/>
    <property type="match status" value="1"/>
</dbReference>
<evidence type="ECO:0000259" key="1">
    <source>
        <dbReference type="Pfam" id="PF02698"/>
    </source>
</evidence>
<dbReference type="InterPro" id="IPR014729">
    <property type="entry name" value="Rossmann-like_a/b/a_fold"/>
</dbReference>
<dbReference type="Gene3D" id="3.40.50.620">
    <property type="entry name" value="HUPs"/>
    <property type="match status" value="1"/>
</dbReference>
<dbReference type="OrthoDB" id="9782395at2"/>
<name>A0A399DS37_9DEIN</name>
<organism evidence="2 3">
    <name type="scientific">Meiothermus taiwanensis</name>
    <dbReference type="NCBI Taxonomy" id="172827"/>
    <lineage>
        <taxon>Bacteria</taxon>
        <taxon>Thermotogati</taxon>
        <taxon>Deinococcota</taxon>
        <taxon>Deinococci</taxon>
        <taxon>Thermales</taxon>
        <taxon>Thermaceae</taxon>
        <taxon>Meiothermus</taxon>
    </lineage>
</organism>
<feature type="domain" description="DUF218" evidence="1">
    <location>
        <begin position="30"/>
        <end position="152"/>
    </location>
</feature>
<comment type="caution">
    <text evidence="2">The sequence shown here is derived from an EMBL/GenBank/DDBJ whole genome shotgun (WGS) entry which is preliminary data.</text>
</comment>
<dbReference type="Proteomes" id="UP000266089">
    <property type="component" value="Unassembled WGS sequence"/>
</dbReference>
<dbReference type="GO" id="GO:0005886">
    <property type="term" value="C:plasma membrane"/>
    <property type="evidence" value="ECO:0007669"/>
    <property type="project" value="TreeGrafter"/>
</dbReference>
<dbReference type="AlphaFoldDB" id="A0A399DS37"/>
<dbReference type="PANTHER" id="PTHR30336">
    <property type="entry name" value="INNER MEMBRANE PROTEIN, PROBABLE PERMEASE"/>
    <property type="match status" value="1"/>
</dbReference>
<evidence type="ECO:0000313" key="3">
    <source>
        <dbReference type="Proteomes" id="UP000266089"/>
    </source>
</evidence>
<sequence>MRVWWALLFVAVGLLFFSPKASPGTLQKADWIVVLGAAQYNGEPSAIFRNRLEAALHLYRQGYAPRIAVTGGRAPGDRYSEGGVGCSYLETRGVPPTALYCEQESRRTVENLTNIAPVVGKSQVIIVTDEPHLPRALILAEQLGLQATGFAVHGNFKESYRYRESLLALLARLGIR</sequence>
<evidence type="ECO:0000313" key="2">
    <source>
        <dbReference type="EMBL" id="RIH75114.1"/>
    </source>
</evidence>
<accession>A0A399DS37</accession>
<dbReference type="Pfam" id="PF02698">
    <property type="entry name" value="DUF218"/>
    <property type="match status" value="1"/>
</dbReference>
<protein>
    <recommendedName>
        <fullName evidence="1">DUF218 domain-containing protein</fullName>
    </recommendedName>
</protein>
<reference evidence="2 3" key="1">
    <citation type="submission" date="2018-08" db="EMBL/GenBank/DDBJ databases">
        <title>Meiothermus cateniformans JCM 15151 genome sequencing project.</title>
        <authorList>
            <person name="Da Costa M.S."/>
            <person name="Albuquerque L."/>
            <person name="Raposo P."/>
            <person name="Froufe H.J.C."/>
            <person name="Barroso C.S."/>
            <person name="Egas C."/>
        </authorList>
    </citation>
    <scope>NUCLEOTIDE SEQUENCE [LARGE SCALE GENOMIC DNA]</scope>
    <source>
        <strain evidence="2 3">JCM 15151</strain>
    </source>
</reference>
<dbReference type="InterPro" id="IPR051599">
    <property type="entry name" value="Cell_Envelope_Assoc"/>
</dbReference>
<proteinExistence type="predicted"/>
<dbReference type="EMBL" id="QWKX01000079">
    <property type="protein sequence ID" value="RIH75114.1"/>
    <property type="molecule type" value="Genomic_DNA"/>
</dbReference>
<gene>
    <name evidence="2" type="ORF">Mcate_02394</name>
</gene>
<dbReference type="RefSeq" id="WP_027886711.1">
    <property type="nucleotide sequence ID" value="NZ_JBHSXZ010000007.1"/>
</dbReference>